<gene>
    <name evidence="2" type="ORF">MNBD_GAMMA18-731</name>
</gene>
<evidence type="ECO:0000313" key="2">
    <source>
        <dbReference type="EMBL" id="VAW84874.1"/>
    </source>
</evidence>
<dbReference type="SUPFAM" id="SSF47413">
    <property type="entry name" value="lambda repressor-like DNA-binding domains"/>
    <property type="match status" value="1"/>
</dbReference>
<feature type="domain" description="HTH cro/C1-type" evidence="1">
    <location>
        <begin position="42"/>
        <end position="89"/>
    </location>
</feature>
<dbReference type="Gene3D" id="1.10.260.40">
    <property type="entry name" value="lambda repressor-like DNA-binding domains"/>
    <property type="match status" value="1"/>
</dbReference>
<dbReference type="PROSITE" id="PS50943">
    <property type="entry name" value="HTH_CROC1"/>
    <property type="match status" value="1"/>
</dbReference>
<dbReference type="SMART" id="SM00530">
    <property type="entry name" value="HTH_XRE"/>
    <property type="match status" value="1"/>
</dbReference>
<accession>A0A3B0ZTX0</accession>
<dbReference type="CDD" id="cd00093">
    <property type="entry name" value="HTH_XRE"/>
    <property type="match status" value="1"/>
</dbReference>
<dbReference type="GO" id="GO:0003677">
    <property type="term" value="F:DNA binding"/>
    <property type="evidence" value="ECO:0007669"/>
    <property type="project" value="InterPro"/>
</dbReference>
<evidence type="ECO:0000259" key="1">
    <source>
        <dbReference type="PROSITE" id="PS50943"/>
    </source>
</evidence>
<protein>
    <submittedName>
        <fullName evidence="2">Helix-turn-helix motif</fullName>
    </submittedName>
</protein>
<organism evidence="2">
    <name type="scientific">hydrothermal vent metagenome</name>
    <dbReference type="NCBI Taxonomy" id="652676"/>
    <lineage>
        <taxon>unclassified sequences</taxon>
        <taxon>metagenomes</taxon>
        <taxon>ecological metagenomes</taxon>
    </lineage>
</organism>
<dbReference type="InterPro" id="IPR010982">
    <property type="entry name" value="Lambda_DNA-bd_dom_sf"/>
</dbReference>
<dbReference type="InterPro" id="IPR001387">
    <property type="entry name" value="Cro/C1-type_HTH"/>
</dbReference>
<proteinExistence type="predicted"/>
<dbReference type="InterPro" id="IPR039554">
    <property type="entry name" value="HigA2-like_HTH"/>
</dbReference>
<reference evidence="2" key="1">
    <citation type="submission" date="2018-06" db="EMBL/GenBank/DDBJ databases">
        <authorList>
            <person name="Zhirakovskaya E."/>
        </authorList>
    </citation>
    <scope>NUCLEOTIDE SEQUENCE</scope>
</reference>
<dbReference type="AlphaFoldDB" id="A0A3B0ZTX0"/>
<name>A0A3B0ZTX0_9ZZZZ</name>
<dbReference type="EMBL" id="UOFP01000072">
    <property type="protein sequence ID" value="VAW84874.1"/>
    <property type="molecule type" value="Genomic_DNA"/>
</dbReference>
<sequence length="92" mass="10374">MSDLQRFNSVWDALEDDPIKAENMKLRSALMMAITKRIETEGLNQTETAERLNITQPRVSALVKGKIEDFRLDTLVNLAHQLGLHVSIQIAA</sequence>
<dbReference type="Pfam" id="PF13744">
    <property type="entry name" value="HTH_37"/>
    <property type="match status" value="1"/>
</dbReference>